<dbReference type="PANTHER" id="PTHR34861">
    <property type="match status" value="1"/>
</dbReference>
<dbReference type="Proteomes" id="UP000214603">
    <property type="component" value="Unassembled WGS sequence"/>
</dbReference>
<sequence length="359" mass="39623">MDDKPGSGIENAGRRWKRRPPGSNWGDFGADDQLGRMNLLTPEKVRQGLAEAREGKVFCLSLPLDFPGGSTVNPRRRPPLLQPTLRDGKPNINFPLSRLHCCHTDVISDDAVLLHTQYSTQWDGLAHVGAWFDANGDGRPEMMYYNGYRARADILGPMDYSAQDETEIEGRPIGAKKLGIENMASTCVQGRGVMIDLAAHFDTQRHYVSYDELMRIMEADGVEVERGDMVCLRTGFDRYLLDCGRNPPARAQMDAIQVGLDGRDERLLQWITDSGLAALISDNIGVELFPARPVSGHAPGHPLHQHCLFKLGIHLGELWLLSDLADWLRSAGRSRFLLTAPPLRLPGAIGSPATPVATV</sequence>
<dbReference type="PANTHER" id="PTHR34861:SF10">
    <property type="entry name" value="CYCLASE"/>
    <property type="match status" value="1"/>
</dbReference>
<dbReference type="InterPro" id="IPR007325">
    <property type="entry name" value="KFase/CYL"/>
</dbReference>
<dbReference type="Pfam" id="PF04199">
    <property type="entry name" value="Cyclase"/>
    <property type="match status" value="1"/>
</dbReference>
<dbReference type="Gene3D" id="3.50.30.50">
    <property type="entry name" value="Putative cyclase"/>
    <property type="match status" value="1"/>
</dbReference>
<organism evidence="2 3">
    <name type="scientific">Candidimonas nitroreducens</name>
    <dbReference type="NCBI Taxonomy" id="683354"/>
    <lineage>
        <taxon>Bacteria</taxon>
        <taxon>Pseudomonadati</taxon>
        <taxon>Pseudomonadota</taxon>
        <taxon>Betaproteobacteria</taxon>
        <taxon>Burkholderiales</taxon>
        <taxon>Alcaligenaceae</taxon>
        <taxon>Candidimonas</taxon>
    </lineage>
</organism>
<dbReference type="AlphaFoldDB" id="A0A225MKH5"/>
<name>A0A225MKH5_9BURK</name>
<evidence type="ECO:0000256" key="1">
    <source>
        <dbReference type="SAM" id="MobiDB-lite"/>
    </source>
</evidence>
<comment type="caution">
    <text evidence="2">The sequence shown here is derived from an EMBL/GenBank/DDBJ whole genome shotgun (WGS) entry which is preliminary data.</text>
</comment>
<reference evidence="3" key="1">
    <citation type="submission" date="2017-06" db="EMBL/GenBank/DDBJ databases">
        <title>Herbaspirillum phytohormonus sp. nov., isolated from the root nodule of Robinia pseudoacacia in lead-zinc mine.</title>
        <authorList>
            <person name="Fan M."/>
            <person name="Lin Y."/>
        </authorList>
    </citation>
    <scope>NUCLEOTIDE SEQUENCE [LARGE SCALE GENOMIC DNA]</scope>
    <source>
        <strain evidence="3">SC-089</strain>
    </source>
</reference>
<accession>A0A225MKH5</accession>
<dbReference type="RefSeq" id="WP_088602831.1">
    <property type="nucleotide sequence ID" value="NZ_NJIH01000004.1"/>
</dbReference>
<dbReference type="SUPFAM" id="SSF102198">
    <property type="entry name" value="Putative cyclase"/>
    <property type="match status" value="1"/>
</dbReference>
<dbReference type="InterPro" id="IPR037175">
    <property type="entry name" value="KFase_sf"/>
</dbReference>
<gene>
    <name evidence="2" type="ORF">CEY11_07830</name>
</gene>
<dbReference type="EMBL" id="NJIH01000004">
    <property type="protein sequence ID" value="OWT61744.1"/>
    <property type="molecule type" value="Genomic_DNA"/>
</dbReference>
<evidence type="ECO:0000313" key="2">
    <source>
        <dbReference type="EMBL" id="OWT61744.1"/>
    </source>
</evidence>
<feature type="region of interest" description="Disordered" evidence="1">
    <location>
        <begin position="1"/>
        <end position="30"/>
    </location>
</feature>
<keyword evidence="3" id="KW-1185">Reference proteome</keyword>
<proteinExistence type="predicted"/>
<dbReference type="OrthoDB" id="7067800at2"/>
<evidence type="ECO:0000313" key="3">
    <source>
        <dbReference type="Proteomes" id="UP000214603"/>
    </source>
</evidence>
<dbReference type="GO" id="GO:0019441">
    <property type="term" value="P:L-tryptophan catabolic process to kynurenine"/>
    <property type="evidence" value="ECO:0007669"/>
    <property type="project" value="InterPro"/>
</dbReference>
<protein>
    <submittedName>
        <fullName evidence="2">Cyclase</fullName>
    </submittedName>
</protein>
<dbReference type="GO" id="GO:0004061">
    <property type="term" value="F:arylformamidase activity"/>
    <property type="evidence" value="ECO:0007669"/>
    <property type="project" value="InterPro"/>
</dbReference>